<proteinExistence type="predicted"/>
<evidence type="ECO:0000313" key="2">
    <source>
        <dbReference type="Proteomes" id="UP000565579"/>
    </source>
</evidence>
<comment type="caution">
    <text evidence="1">The sequence shown here is derived from an EMBL/GenBank/DDBJ whole genome shotgun (WGS) entry which is preliminary data.</text>
</comment>
<reference evidence="1 2" key="1">
    <citation type="submission" date="2020-08" db="EMBL/GenBank/DDBJ databases">
        <title>Sequencing the genomes of 1000 actinobacteria strains.</title>
        <authorList>
            <person name="Klenk H.-P."/>
        </authorList>
    </citation>
    <scope>NUCLEOTIDE SEQUENCE [LARGE SCALE GENOMIC DNA]</scope>
    <source>
        <strain evidence="1 2">DSM 43768</strain>
    </source>
</reference>
<sequence length="88" mass="9735">MKPLKIAALSCVRLGPHAALQDRQVLAPRPSRTPGKTKRDWERVESSFYRDTPESGKVANIKRWVKAGFRTADPASCNTWAAPSSKVS</sequence>
<protein>
    <submittedName>
        <fullName evidence="1">Uncharacterized protein</fullName>
    </submittedName>
</protein>
<name>A0A7X0TW95_9ACTN</name>
<dbReference type="RefSeq" id="WP_185100686.1">
    <property type="nucleotide sequence ID" value="NZ_BAAAXY010000318.1"/>
</dbReference>
<organism evidence="1 2">
    <name type="scientific">Nonomuraea rubra</name>
    <dbReference type="NCBI Taxonomy" id="46180"/>
    <lineage>
        <taxon>Bacteria</taxon>
        <taxon>Bacillati</taxon>
        <taxon>Actinomycetota</taxon>
        <taxon>Actinomycetes</taxon>
        <taxon>Streptosporangiales</taxon>
        <taxon>Streptosporangiaceae</taxon>
        <taxon>Nonomuraea</taxon>
    </lineage>
</organism>
<evidence type="ECO:0000313" key="1">
    <source>
        <dbReference type="EMBL" id="MBB6545910.1"/>
    </source>
</evidence>
<dbReference type="Proteomes" id="UP000565579">
    <property type="component" value="Unassembled WGS sequence"/>
</dbReference>
<gene>
    <name evidence="1" type="ORF">HD593_000705</name>
</gene>
<accession>A0A7X0TW95</accession>
<dbReference type="AlphaFoldDB" id="A0A7X0TW95"/>
<keyword evidence="2" id="KW-1185">Reference proteome</keyword>
<dbReference type="EMBL" id="JACHMI010000001">
    <property type="protein sequence ID" value="MBB6545910.1"/>
    <property type="molecule type" value="Genomic_DNA"/>
</dbReference>